<sequence>MNTAEQSQQEDSWADVPFTIPKNLDRVEAIRTNVVSRTEMRVYSPLIRRWVDRDFYFVSERLFIRSRGLKTRTATGNALPGLVKDLKYATLGLQVDAEAYDGELNEAIFRKTRFDLILLLPMLSTLYRELQRADLAIAQLYMSEYNKQITYEQREAMLQPLHLALVAIKQHAMGIVPKTMAELAEELQIS</sequence>
<dbReference type="AlphaFoldDB" id="A0A5E4VXE8"/>
<organism evidence="1 2">
    <name type="scientific">Pandoraea cepalis</name>
    <dbReference type="NCBI Taxonomy" id="2508294"/>
    <lineage>
        <taxon>Bacteria</taxon>
        <taxon>Pseudomonadati</taxon>
        <taxon>Pseudomonadota</taxon>
        <taxon>Betaproteobacteria</taxon>
        <taxon>Burkholderiales</taxon>
        <taxon>Burkholderiaceae</taxon>
        <taxon>Pandoraea</taxon>
    </lineage>
</organism>
<name>A0A5E4VXE8_9BURK</name>
<proteinExistence type="predicted"/>
<evidence type="ECO:0000313" key="2">
    <source>
        <dbReference type="Proteomes" id="UP000396788"/>
    </source>
</evidence>
<dbReference type="Proteomes" id="UP000396788">
    <property type="component" value="Unassembled WGS sequence"/>
</dbReference>
<protein>
    <submittedName>
        <fullName evidence="1">Uncharacterized protein</fullName>
    </submittedName>
</protein>
<dbReference type="EMBL" id="CABPRY010000006">
    <property type="protein sequence ID" value="VVE16209.1"/>
    <property type="molecule type" value="Genomic_DNA"/>
</dbReference>
<accession>A0A5E4VXE8</accession>
<reference evidence="1 2" key="1">
    <citation type="submission" date="2019-08" db="EMBL/GenBank/DDBJ databases">
        <authorList>
            <person name="Peeters C."/>
        </authorList>
    </citation>
    <scope>NUCLEOTIDE SEQUENCE [LARGE SCALE GENOMIC DNA]</scope>
    <source>
        <strain evidence="1 2">LMG 31107</strain>
    </source>
</reference>
<gene>
    <name evidence="1" type="ORF">PCE31107_02905</name>
</gene>
<evidence type="ECO:0000313" key="1">
    <source>
        <dbReference type="EMBL" id="VVE16209.1"/>
    </source>
</evidence>
<dbReference type="RefSeq" id="WP_150609275.1">
    <property type="nucleotide sequence ID" value="NZ_CABPRY010000006.1"/>
</dbReference>